<dbReference type="EMBL" id="JACCFJ010000001">
    <property type="protein sequence ID" value="NYI84746.1"/>
    <property type="molecule type" value="Genomic_DNA"/>
</dbReference>
<evidence type="ECO:0000313" key="2">
    <source>
        <dbReference type="Proteomes" id="UP000587002"/>
    </source>
</evidence>
<keyword evidence="2" id="KW-1185">Reference proteome</keyword>
<dbReference type="AlphaFoldDB" id="A0A853ALU6"/>
<organism evidence="1 2">
    <name type="scientific">Saccharopolyspora hordei</name>
    <dbReference type="NCBI Taxonomy" id="1838"/>
    <lineage>
        <taxon>Bacteria</taxon>
        <taxon>Bacillati</taxon>
        <taxon>Actinomycetota</taxon>
        <taxon>Actinomycetes</taxon>
        <taxon>Pseudonocardiales</taxon>
        <taxon>Pseudonocardiaceae</taxon>
        <taxon>Saccharopolyspora</taxon>
    </lineage>
</organism>
<dbReference type="Proteomes" id="UP000587002">
    <property type="component" value="Unassembled WGS sequence"/>
</dbReference>
<reference evidence="1 2" key="1">
    <citation type="submission" date="2020-07" db="EMBL/GenBank/DDBJ databases">
        <title>Sequencing the genomes of 1000 actinobacteria strains.</title>
        <authorList>
            <person name="Klenk H.-P."/>
        </authorList>
    </citation>
    <scope>NUCLEOTIDE SEQUENCE [LARGE SCALE GENOMIC DNA]</scope>
    <source>
        <strain evidence="1 2">DSM 44065</strain>
    </source>
</reference>
<accession>A0A853ALU6</accession>
<sequence length="36" mass="3620">MTTEAQHPAGAAGRCALRFGERPPGALSILVSALLG</sequence>
<protein>
    <submittedName>
        <fullName evidence="1">Uncharacterized protein</fullName>
    </submittedName>
</protein>
<comment type="caution">
    <text evidence="1">The sequence shown here is derived from an EMBL/GenBank/DDBJ whole genome shotgun (WGS) entry which is preliminary data.</text>
</comment>
<name>A0A853ALU6_9PSEU</name>
<evidence type="ECO:0000313" key="1">
    <source>
        <dbReference type="EMBL" id="NYI84746.1"/>
    </source>
</evidence>
<proteinExistence type="predicted"/>
<gene>
    <name evidence="1" type="ORF">HNR68_003376</name>
</gene>